<dbReference type="Proteomes" id="UP000642107">
    <property type="component" value="Unassembled WGS sequence"/>
</dbReference>
<feature type="binding site" evidence="11">
    <location>
        <position position="55"/>
    </location>
    <ligand>
        <name>[4Fe-4S] cluster</name>
        <dbReference type="ChEBI" id="CHEBI:49883"/>
    </ligand>
</feature>
<evidence type="ECO:0000256" key="9">
    <source>
        <dbReference type="ARBA" id="ARBA00023157"/>
    </source>
</evidence>
<comment type="function">
    <text evidence="11">Acts as a transcriptional regulator. Probably redox-responsive. The apo- but not holo-form probably binds DNA.</text>
</comment>
<dbReference type="InterPro" id="IPR003482">
    <property type="entry name" value="Whib"/>
</dbReference>
<reference evidence="14 15" key="1">
    <citation type="submission" date="2020-09" db="EMBL/GenBank/DDBJ databases">
        <title>Flavimobilis rhizosphaerae sp. nov., isolated from rhizosphere soil of Spartina alterniflora.</title>
        <authorList>
            <person name="Hanqin C."/>
        </authorList>
    </citation>
    <scope>NUCLEOTIDE SEQUENCE [LARGE SCALE GENOMIC DNA]</scope>
    <source>
        <strain evidence="14 15">GY 10621</strain>
    </source>
</reference>
<sequence length="132" mass="14404">MLLAPSIQRDDLVVAPISRPATVTPTPSPAQRTTTPSTREERAEFDALLAAVVPCRTEDPELWFAERTADVERAKALCRECPLAVGCLAGAIERNEPWGVWGGEVFVDGQVVAMKRGRGRPRKVRPEDAQVA</sequence>
<accession>A0ABR9DPK4</accession>
<keyword evidence="8 11" id="KW-0238">DNA-binding</keyword>
<keyword evidence="10 11" id="KW-0804">Transcription</keyword>
<comment type="caution">
    <text evidence="14">The sequence shown here is derived from an EMBL/GenBank/DDBJ whole genome shotgun (WGS) entry which is preliminary data.</text>
</comment>
<evidence type="ECO:0000313" key="14">
    <source>
        <dbReference type="EMBL" id="MBD9698351.1"/>
    </source>
</evidence>
<comment type="similarity">
    <text evidence="2 11">Belongs to the WhiB family.</text>
</comment>
<dbReference type="InterPro" id="IPR034768">
    <property type="entry name" value="4FE4S_WBL"/>
</dbReference>
<keyword evidence="3 11" id="KW-0004">4Fe-4S</keyword>
<evidence type="ECO:0000256" key="5">
    <source>
        <dbReference type="ARBA" id="ARBA00023004"/>
    </source>
</evidence>
<keyword evidence="9 11" id="KW-1015">Disulfide bond</keyword>
<dbReference type="PROSITE" id="PS51674">
    <property type="entry name" value="4FE4S_WBL"/>
    <property type="match status" value="1"/>
</dbReference>
<comment type="cofactor">
    <cofactor evidence="11">
        <name>[4Fe-4S] cluster</name>
        <dbReference type="ChEBI" id="CHEBI:49883"/>
    </cofactor>
    <text evidence="11">Binds 1 [4Fe-4S] cluster per subunit. Following nitrosylation of the [4Fe-4S] cluster binds 1 [4Fe-8(NO)] cluster per subunit.</text>
</comment>
<keyword evidence="5 11" id="KW-0408">Iron</keyword>
<evidence type="ECO:0000256" key="10">
    <source>
        <dbReference type="ARBA" id="ARBA00023163"/>
    </source>
</evidence>
<evidence type="ECO:0000256" key="11">
    <source>
        <dbReference type="HAMAP-Rule" id="MF_01479"/>
    </source>
</evidence>
<keyword evidence="7 11" id="KW-0805">Transcription regulation</keyword>
<feature type="binding site" evidence="11">
    <location>
        <position position="81"/>
    </location>
    <ligand>
        <name>[4Fe-4S] cluster</name>
        <dbReference type="ChEBI" id="CHEBI:49883"/>
    </ligand>
</feature>
<dbReference type="Pfam" id="PF02467">
    <property type="entry name" value="Whib"/>
    <property type="match status" value="1"/>
</dbReference>
<feature type="compositionally biased region" description="Polar residues" evidence="12">
    <location>
        <begin position="21"/>
        <end position="37"/>
    </location>
</feature>
<evidence type="ECO:0000256" key="2">
    <source>
        <dbReference type="ARBA" id="ARBA00006597"/>
    </source>
</evidence>
<feature type="binding site" evidence="11">
    <location>
        <position position="87"/>
    </location>
    <ligand>
        <name>[4Fe-4S] cluster</name>
        <dbReference type="ChEBI" id="CHEBI:49883"/>
    </ligand>
</feature>
<dbReference type="PROSITE" id="PS00354">
    <property type="entry name" value="HMGI_Y"/>
    <property type="match status" value="1"/>
</dbReference>
<keyword evidence="4 11" id="KW-0479">Metal-binding</keyword>
<evidence type="ECO:0000256" key="12">
    <source>
        <dbReference type="SAM" id="MobiDB-lite"/>
    </source>
</evidence>
<evidence type="ECO:0000256" key="1">
    <source>
        <dbReference type="ARBA" id="ARBA00004496"/>
    </source>
</evidence>
<keyword evidence="15" id="KW-1185">Reference proteome</keyword>
<dbReference type="PANTHER" id="PTHR38839:SF2">
    <property type="entry name" value="TRANSCRIPTIONAL REGULATOR WHIB7-RELATED"/>
    <property type="match status" value="1"/>
</dbReference>
<proteinExistence type="inferred from homology"/>
<organism evidence="14 15">
    <name type="scientific">Flavimobilis rhizosphaerae</name>
    <dbReference type="NCBI Taxonomy" id="2775421"/>
    <lineage>
        <taxon>Bacteria</taxon>
        <taxon>Bacillati</taxon>
        <taxon>Actinomycetota</taxon>
        <taxon>Actinomycetes</taxon>
        <taxon>Micrococcales</taxon>
        <taxon>Jonesiaceae</taxon>
        <taxon>Flavimobilis</taxon>
    </lineage>
</organism>
<dbReference type="HAMAP" id="MF_01479">
    <property type="entry name" value="WhiB"/>
    <property type="match status" value="1"/>
</dbReference>
<evidence type="ECO:0000256" key="8">
    <source>
        <dbReference type="ARBA" id="ARBA00023125"/>
    </source>
</evidence>
<evidence type="ECO:0000313" key="15">
    <source>
        <dbReference type="Proteomes" id="UP000642107"/>
    </source>
</evidence>
<evidence type="ECO:0000256" key="3">
    <source>
        <dbReference type="ARBA" id="ARBA00022485"/>
    </source>
</evidence>
<protein>
    <recommendedName>
        <fullName evidence="11">Transcriptional regulator WhiB</fullName>
    </recommendedName>
</protein>
<evidence type="ECO:0000256" key="7">
    <source>
        <dbReference type="ARBA" id="ARBA00023015"/>
    </source>
</evidence>
<comment type="PTM">
    <text evidence="11">The Fe-S cluster can be nitrosylated by nitric oxide (NO).</text>
</comment>
<gene>
    <name evidence="11" type="primary">whiB</name>
    <name evidence="14" type="ORF">IGS67_02430</name>
</gene>
<keyword evidence="6 11" id="KW-0411">Iron-sulfur</keyword>
<feature type="domain" description="4Fe-4S Wbl-type" evidence="13">
    <location>
        <begin position="54"/>
        <end position="111"/>
    </location>
</feature>
<feature type="region of interest" description="Disordered" evidence="12">
    <location>
        <begin position="16"/>
        <end position="39"/>
    </location>
</feature>
<name>A0ABR9DPK4_9MICO</name>
<comment type="PTM">
    <text evidence="11">Upon Fe-S cluster removal intramolecular disulfide bonds are formed.</text>
</comment>
<evidence type="ECO:0000256" key="4">
    <source>
        <dbReference type="ARBA" id="ARBA00022723"/>
    </source>
</evidence>
<dbReference type="InterPro" id="IPR000637">
    <property type="entry name" value="HMGI/Y_DNA-bd_CS"/>
</dbReference>
<feature type="binding site" evidence="11">
    <location>
        <position position="78"/>
    </location>
    <ligand>
        <name>[4Fe-4S] cluster</name>
        <dbReference type="ChEBI" id="CHEBI:49883"/>
    </ligand>
</feature>
<dbReference type="PANTHER" id="PTHR38839">
    <property type="entry name" value="TRANSCRIPTIONAL REGULATOR WHID-RELATED"/>
    <property type="match status" value="1"/>
</dbReference>
<evidence type="ECO:0000259" key="13">
    <source>
        <dbReference type="PROSITE" id="PS51674"/>
    </source>
</evidence>
<dbReference type="RefSeq" id="WP_192277444.1">
    <property type="nucleotide sequence ID" value="NZ_JACZDF010000001.1"/>
</dbReference>
<comment type="subcellular location">
    <subcellularLocation>
        <location evidence="1 11">Cytoplasm</location>
    </subcellularLocation>
</comment>
<dbReference type="EMBL" id="JACZDF010000001">
    <property type="protein sequence ID" value="MBD9698351.1"/>
    <property type="molecule type" value="Genomic_DNA"/>
</dbReference>
<keyword evidence="11" id="KW-0963">Cytoplasm</keyword>
<evidence type="ECO:0000256" key="6">
    <source>
        <dbReference type="ARBA" id="ARBA00023014"/>
    </source>
</evidence>